<reference evidence="3 4" key="1">
    <citation type="journal article" date="2019" name="Nat. Ecol. Evol.">
        <title>Megaphylogeny resolves global patterns of mushroom evolution.</title>
        <authorList>
            <person name="Varga T."/>
            <person name="Krizsan K."/>
            <person name="Foldi C."/>
            <person name="Dima B."/>
            <person name="Sanchez-Garcia M."/>
            <person name="Sanchez-Ramirez S."/>
            <person name="Szollosi G.J."/>
            <person name="Szarkandi J.G."/>
            <person name="Papp V."/>
            <person name="Albert L."/>
            <person name="Andreopoulos W."/>
            <person name="Angelini C."/>
            <person name="Antonin V."/>
            <person name="Barry K.W."/>
            <person name="Bougher N.L."/>
            <person name="Buchanan P."/>
            <person name="Buyck B."/>
            <person name="Bense V."/>
            <person name="Catcheside P."/>
            <person name="Chovatia M."/>
            <person name="Cooper J."/>
            <person name="Damon W."/>
            <person name="Desjardin D."/>
            <person name="Finy P."/>
            <person name="Geml J."/>
            <person name="Haridas S."/>
            <person name="Hughes K."/>
            <person name="Justo A."/>
            <person name="Karasinski D."/>
            <person name="Kautmanova I."/>
            <person name="Kiss B."/>
            <person name="Kocsube S."/>
            <person name="Kotiranta H."/>
            <person name="LaButti K.M."/>
            <person name="Lechner B.E."/>
            <person name="Liimatainen K."/>
            <person name="Lipzen A."/>
            <person name="Lukacs Z."/>
            <person name="Mihaltcheva S."/>
            <person name="Morgado L.N."/>
            <person name="Niskanen T."/>
            <person name="Noordeloos M.E."/>
            <person name="Ohm R.A."/>
            <person name="Ortiz-Santana B."/>
            <person name="Ovrebo C."/>
            <person name="Racz N."/>
            <person name="Riley R."/>
            <person name="Savchenko A."/>
            <person name="Shiryaev A."/>
            <person name="Soop K."/>
            <person name="Spirin V."/>
            <person name="Szebenyi C."/>
            <person name="Tomsovsky M."/>
            <person name="Tulloss R.E."/>
            <person name="Uehling J."/>
            <person name="Grigoriev I.V."/>
            <person name="Vagvolgyi C."/>
            <person name="Papp T."/>
            <person name="Martin F.M."/>
            <person name="Miettinen O."/>
            <person name="Hibbett D.S."/>
            <person name="Nagy L.G."/>
        </authorList>
    </citation>
    <scope>NUCLEOTIDE SEQUENCE [LARGE SCALE GENOMIC DNA]</scope>
    <source>
        <strain evidence="3 4">CBS 166.37</strain>
    </source>
</reference>
<dbReference type="CDD" id="cd06257">
    <property type="entry name" value="DnaJ"/>
    <property type="match status" value="1"/>
</dbReference>
<dbReference type="Gene3D" id="1.10.287.110">
    <property type="entry name" value="DnaJ domain"/>
    <property type="match status" value="1"/>
</dbReference>
<feature type="compositionally biased region" description="Basic residues" evidence="1">
    <location>
        <begin position="342"/>
        <end position="351"/>
    </location>
</feature>
<sequence>MDDSDPVTQFFPDQDSVDLYEVLSLSTAATLDEIKKAYRRLALVYHPDKHAAASDEAKADASTKFQQIGFAYAVLSDEKRKARYDTTGKTDEGFDLGVGKDGWEAYFEEMFERVTRGKLDEMKKEYQGSAEEIEDLKLAYTMTDGGISEIMTYIPHSTHDDEDRFVITISSLINKGELSSAPAWEASVKDEKAKLVRKKQGEKEAKEAEKLAKELGVWDEFYGTGTAGERKGKGKGKGKTSGKDKATDDDEDLGALHALIMKKREKNMDSFFDSLALKYTEPEGTSRKGKKRGRNAPATDESPRKKSRSSAPEITDEEFAKLQEKLFNDKTKSSGSSESRVKRSGKGRKGK</sequence>
<dbReference type="PANTHER" id="PTHR44144">
    <property type="entry name" value="DNAJ HOMOLOG SUBFAMILY C MEMBER 9"/>
    <property type="match status" value="1"/>
</dbReference>
<evidence type="ECO:0000256" key="1">
    <source>
        <dbReference type="SAM" id="MobiDB-lite"/>
    </source>
</evidence>
<dbReference type="STRING" id="68775.A0A5C3MCG1"/>
<dbReference type="EMBL" id="ML213592">
    <property type="protein sequence ID" value="TFK42597.1"/>
    <property type="molecule type" value="Genomic_DNA"/>
</dbReference>
<dbReference type="Pfam" id="PF23302">
    <property type="entry name" value="HTH_DNAJC9"/>
    <property type="match status" value="1"/>
</dbReference>
<evidence type="ECO:0000259" key="2">
    <source>
        <dbReference type="PROSITE" id="PS50076"/>
    </source>
</evidence>
<feature type="compositionally biased region" description="Basic and acidic residues" evidence="1">
    <location>
        <begin position="318"/>
        <end position="332"/>
    </location>
</feature>
<keyword evidence="4" id="KW-1185">Reference proteome</keyword>
<dbReference type="SUPFAM" id="SSF46565">
    <property type="entry name" value="Chaperone J-domain"/>
    <property type="match status" value="1"/>
</dbReference>
<dbReference type="GO" id="GO:0005634">
    <property type="term" value="C:nucleus"/>
    <property type="evidence" value="ECO:0007669"/>
    <property type="project" value="TreeGrafter"/>
</dbReference>
<dbReference type="Proteomes" id="UP000308652">
    <property type="component" value="Unassembled WGS sequence"/>
</dbReference>
<dbReference type="InterPro" id="IPR056453">
    <property type="entry name" value="HTH_DNAJC9"/>
</dbReference>
<feature type="region of interest" description="Disordered" evidence="1">
    <location>
        <begin position="226"/>
        <end position="252"/>
    </location>
</feature>
<dbReference type="GO" id="GO:0031072">
    <property type="term" value="F:heat shock protein binding"/>
    <property type="evidence" value="ECO:0007669"/>
    <property type="project" value="TreeGrafter"/>
</dbReference>
<accession>A0A5C3MCG1</accession>
<dbReference type="PROSITE" id="PS00636">
    <property type="entry name" value="DNAJ_1"/>
    <property type="match status" value="1"/>
</dbReference>
<dbReference type="PRINTS" id="PR00625">
    <property type="entry name" value="JDOMAIN"/>
</dbReference>
<organism evidence="3 4">
    <name type="scientific">Crucibulum laeve</name>
    <dbReference type="NCBI Taxonomy" id="68775"/>
    <lineage>
        <taxon>Eukaryota</taxon>
        <taxon>Fungi</taxon>
        <taxon>Dikarya</taxon>
        <taxon>Basidiomycota</taxon>
        <taxon>Agaricomycotina</taxon>
        <taxon>Agaricomycetes</taxon>
        <taxon>Agaricomycetidae</taxon>
        <taxon>Agaricales</taxon>
        <taxon>Agaricineae</taxon>
        <taxon>Nidulariaceae</taxon>
        <taxon>Crucibulum</taxon>
    </lineage>
</organism>
<evidence type="ECO:0000313" key="4">
    <source>
        <dbReference type="Proteomes" id="UP000308652"/>
    </source>
</evidence>
<feature type="region of interest" description="Disordered" evidence="1">
    <location>
        <begin position="278"/>
        <end position="351"/>
    </location>
</feature>
<dbReference type="SMART" id="SM00271">
    <property type="entry name" value="DnaJ"/>
    <property type="match status" value="1"/>
</dbReference>
<proteinExistence type="predicted"/>
<dbReference type="GO" id="GO:0005737">
    <property type="term" value="C:cytoplasm"/>
    <property type="evidence" value="ECO:0007669"/>
    <property type="project" value="TreeGrafter"/>
</dbReference>
<dbReference type="InterPro" id="IPR018253">
    <property type="entry name" value="DnaJ_domain_CS"/>
</dbReference>
<dbReference type="InterPro" id="IPR001623">
    <property type="entry name" value="DnaJ_domain"/>
</dbReference>
<dbReference type="InterPro" id="IPR052594">
    <property type="entry name" value="J_domain-containing_protein"/>
</dbReference>
<name>A0A5C3MCG1_9AGAR</name>
<evidence type="ECO:0000313" key="3">
    <source>
        <dbReference type="EMBL" id="TFK42597.1"/>
    </source>
</evidence>
<dbReference type="InterPro" id="IPR036869">
    <property type="entry name" value="J_dom_sf"/>
</dbReference>
<protein>
    <submittedName>
        <fullName evidence="3">DnaJ-domain-containing protein</fullName>
    </submittedName>
</protein>
<dbReference type="OrthoDB" id="110024at2759"/>
<feature type="domain" description="J" evidence="2">
    <location>
        <begin position="18"/>
        <end position="88"/>
    </location>
</feature>
<gene>
    <name evidence="3" type="ORF">BDQ12DRAFT_676469</name>
</gene>
<dbReference type="PROSITE" id="PS50076">
    <property type="entry name" value="DNAJ_2"/>
    <property type="match status" value="1"/>
</dbReference>
<dbReference type="AlphaFoldDB" id="A0A5C3MCG1"/>
<dbReference type="Pfam" id="PF00226">
    <property type="entry name" value="DnaJ"/>
    <property type="match status" value="1"/>
</dbReference>
<dbReference type="PANTHER" id="PTHR44144:SF1">
    <property type="entry name" value="DNAJ HOMOLOG SUBFAMILY C MEMBER 9"/>
    <property type="match status" value="1"/>
</dbReference>